<dbReference type="GO" id="GO:0005886">
    <property type="term" value="C:plasma membrane"/>
    <property type="evidence" value="ECO:0007669"/>
    <property type="project" value="UniProtKB-SubCell"/>
</dbReference>
<dbReference type="InterPro" id="IPR051791">
    <property type="entry name" value="Pra-immunoreactive"/>
</dbReference>
<dbReference type="PANTHER" id="PTHR36115">
    <property type="entry name" value="PROLINE-RICH ANTIGEN HOMOLOG-RELATED"/>
    <property type="match status" value="1"/>
</dbReference>
<feature type="domain" description="RDD" evidence="7">
    <location>
        <begin position="49"/>
        <end position="117"/>
    </location>
</feature>
<evidence type="ECO:0000256" key="3">
    <source>
        <dbReference type="ARBA" id="ARBA00022692"/>
    </source>
</evidence>
<keyword evidence="5 6" id="KW-0472">Membrane</keyword>
<accession>A0A6J4IZQ3</accession>
<evidence type="ECO:0000256" key="2">
    <source>
        <dbReference type="ARBA" id="ARBA00022475"/>
    </source>
</evidence>
<feature type="transmembrane region" description="Helical" evidence="6">
    <location>
        <begin position="87"/>
        <end position="105"/>
    </location>
</feature>
<sequence length="126" mass="13340">MSRTELPEDGPGSIAQAAPRLGAFLIDVVASALVAGLFTAPELPRNRSLLVFAVAYFVFTLLVQQTLGMKLLGLRVVRVDQPVAVGAWRAAVRTLGVVLVIPAVIRDGAGRALHDRLTQTAVVRSA</sequence>
<evidence type="ECO:0000256" key="4">
    <source>
        <dbReference type="ARBA" id="ARBA00022989"/>
    </source>
</evidence>
<proteinExistence type="predicted"/>
<evidence type="ECO:0000256" key="5">
    <source>
        <dbReference type="ARBA" id="ARBA00023136"/>
    </source>
</evidence>
<dbReference type="InterPro" id="IPR010432">
    <property type="entry name" value="RDD"/>
</dbReference>
<gene>
    <name evidence="8" type="ORF">AVDCRST_MAG41-2482</name>
</gene>
<keyword evidence="4 6" id="KW-1133">Transmembrane helix</keyword>
<dbReference type="EMBL" id="CADCTP010000230">
    <property type="protein sequence ID" value="CAA9263003.1"/>
    <property type="molecule type" value="Genomic_DNA"/>
</dbReference>
<keyword evidence="3 6" id="KW-0812">Transmembrane</keyword>
<keyword evidence="2" id="KW-1003">Cell membrane</keyword>
<evidence type="ECO:0000256" key="6">
    <source>
        <dbReference type="SAM" id="Phobius"/>
    </source>
</evidence>
<dbReference type="AlphaFoldDB" id="A0A6J4IZQ3"/>
<name>A0A6J4IZQ3_9ACTN</name>
<evidence type="ECO:0000256" key="1">
    <source>
        <dbReference type="ARBA" id="ARBA00004651"/>
    </source>
</evidence>
<comment type="subcellular location">
    <subcellularLocation>
        <location evidence="1">Cell membrane</location>
        <topology evidence="1">Multi-pass membrane protein</topology>
    </subcellularLocation>
</comment>
<feature type="transmembrane region" description="Helical" evidence="6">
    <location>
        <begin position="20"/>
        <end position="40"/>
    </location>
</feature>
<evidence type="ECO:0000259" key="7">
    <source>
        <dbReference type="Pfam" id="PF06271"/>
    </source>
</evidence>
<feature type="transmembrane region" description="Helical" evidence="6">
    <location>
        <begin position="49"/>
        <end position="67"/>
    </location>
</feature>
<evidence type="ECO:0000313" key="8">
    <source>
        <dbReference type="EMBL" id="CAA9263003.1"/>
    </source>
</evidence>
<organism evidence="8">
    <name type="scientific">uncultured Mycobacteriales bacterium</name>
    <dbReference type="NCBI Taxonomy" id="581187"/>
    <lineage>
        <taxon>Bacteria</taxon>
        <taxon>Bacillati</taxon>
        <taxon>Actinomycetota</taxon>
        <taxon>Actinomycetes</taxon>
        <taxon>Mycobacteriales</taxon>
        <taxon>environmental samples</taxon>
    </lineage>
</organism>
<reference evidence="8" key="1">
    <citation type="submission" date="2020-02" db="EMBL/GenBank/DDBJ databases">
        <authorList>
            <person name="Meier V. D."/>
        </authorList>
    </citation>
    <scope>NUCLEOTIDE SEQUENCE</scope>
    <source>
        <strain evidence="8">AVDCRST_MAG41</strain>
    </source>
</reference>
<protein>
    <recommendedName>
        <fullName evidence="7">RDD domain-containing protein</fullName>
    </recommendedName>
</protein>
<dbReference type="PANTHER" id="PTHR36115:SF6">
    <property type="entry name" value="PROLINE-RICH ANTIGEN HOMOLOG"/>
    <property type="match status" value="1"/>
</dbReference>
<dbReference type="Pfam" id="PF06271">
    <property type="entry name" value="RDD"/>
    <property type="match status" value="1"/>
</dbReference>